<dbReference type="InterPro" id="IPR009071">
    <property type="entry name" value="HMG_box_dom"/>
</dbReference>
<reference evidence="5 6" key="1">
    <citation type="submission" date="2024-04" db="EMBL/GenBank/DDBJ databases">
        <title>Tritrichomonas musculus Genome.</title>
        <authorList>
            <person name="Alves-Ferreira E."/>
            <person name="Grigg M."/>
            <person name="Lorenzi H."/>
            <person name="Galac M."/>
        </authorList>
    </citation>
    <scope>NUCLEOTIDE SEQUENCE [LARGE SCALE GENOMIC DNA]</scope>
    <source>
        <strain evidence="5 6">EAF2021</strain>
    </source>
</reference>
<dbReference type="Gene3D" id="1.10.30.10">
    <property type="entry name" value="High mobility group box domain"/>
    <property type="match status" value="1"/>
</dbReference>
<evidence type="ECO:0000313" key="5">
    <source>
        <dbReference type="EMBL" id="KAK8898789.1"/>
    </source>
</evidence>
<dbReference type="InterPro" id="IPR050342">
    <property type="entry name" value="HMGB"/>
</dbReference>
<proteinExistence type="predicted"/>
<feature type="region of interest" description="Disordered" evidence="3">
    <location>
        <begin position="47"/>
        <end position="91"/>
    </location>
</feature>
<keyword evidence="1 2" id="KW-0238">DNA-binding</keyword>
<dbReference type="PRINTS" id="PR00886">
    <property type="entry name" value="HIGHMOBLTY12"/>
</dbReference>
<keyword evidence="2" id="KW-0539">Nucleus</keyword>
<dbReference type="SMART" id="SM00398">
    <property type="entry name" value="HMG"/>
    <property type="match status" value="1"/>
</dbReference>
<dbReference type="Proteomes" id="UP001470230">
    <property type="component" value="Unassembled WGS sequence"/>
</dbReference>
<keyword evidence="6" id="KW-1185">Reference proteome</keyword>
<dbReference type="PANTHER" id="PTHR48112">
    <property type="entry name" value="HIGH MOBILITY GROUP PROTEIN DSP1"/>
    <property type="match status" value="1"/>
</dbReference>
<evidence type="ECO:0000256" key="1">
    <source>
        <dbReference type="ARBA" id="ARBA00023125"/>
    </source>
</evidence>
<name>A0ABR2L644_9EUKA</name>
<gene>
    <name evidence="5" type="ORF">M9Y10_001081</name>
</gene>
<evidence type="ECO:0000313" key="6">
    <source>
        <dbReference type="Proteomes" id="UP001470230"/>
    </source>
</evidence>
<dbReference type="SUPFAM" id="SSF47095">
    <property type="entry name" value="HMG-box"/>
    <property type="match status" value="1"/>
</dbReference>
<sequence length="91" mass="10580">MSKKESKPKRGLSAFMFFCNEKRPEVKEKYPDMKFGEVGKKLGEMWSNLSDDKKEPYKQKALKDKERYSNEMSKFKGGKIKSPSSDSDKSE</sequence>
<feature type="domain" description="HMG box" evidence="4">
    <location>
        <begin position="8"/>
        <end position="76"/>
    </location>
</feature>
<protein>
    <submittedName>
        <fullName evidence="5">Non-histone chromosomal protein 6</fullName>
    </submittedName>
</protein>
<evidence type="ECO:0000259" key="4">
    <source>
        <dbReference type="PROSITE" id="PS50118"/>
    </source>
</evidence>
<comment type="caution">
    <text evidence="5">The sequence shown here is derived from an EMBL/GenBank/DDBJ whole genome shotgun (WGS) entry which is preliminary data.</text>
</comment>
<dbReference type="Pfam" id="PF00505">
    <property type="entry name" value="HMG_box"/>
    <property type="match status" value="1"/>
</dbReference>
<accession>A0ABR2L644</accession>
<feature type="compositionally biased region" description="Basic and acidic residues" evidence="3">
    <location>
        <begin position="50"/>
        <end position="69"/>
    </location>
</feature>
<feature type="DNA-binding region" description="HMG box" evidence="2">
    <location>
        <begin position="8"/>
        <end position="76"/>
    </location>
</feature>
<evidence type="ECO:0000256" key="3">
    <source>
        <dbReference type="SAM" id="MobiDB-lite"/>
    </source>
</evidence>
<evidence type="ECO:0000256" key="2">
    <source>
        <dbReference type="PROSITE-ProRule" id="PRU00267"/>
    </source>
</evidence>
<organism evidence="5 6">
    <name type="scientific">Tritrichomonas musculus</name>
    <dbReference type="NCBI Taxonomy" id="1915356"/>
    <lineage>
        <taxon>Eukaryota</taxon>
        <taxon>Metamonada</taxon>
        <taxon>Parabasalia</taxon>
        <taxon>Tritrichomonadida</taxon>
        <taxon>Tritrichomonadidae</taxon>
        <taxon>Tritrichomonas</taxon>
    </lineage>
</organism>
<dbReference type="InterPro" id="IPR036910">
    <property type="entry name" value="HMG_box_dom_sf"/>
</dbReference>
<dbReference type="EMBL" id="JAPFFF010000001">
    <property type="protein sequence ID" value="KAK8898789.1"/>
    <property type="molecule type" value="Genomic_DNA"/>
</dbReference>
<dbReference type="PROSITE" id="PS50118">
    <property type="entry name" value="HMG_BOX_2"/>
    <property type="match status" value="1"/>
</dbReference>